<dbReference type="OrthoDB" id="9816225at2"/>
<dbReference type="Pfam" id="PF01420">
    <property type="entry name" value="Methylase_S"/>
    <property type="match status" value="2"/>
</dbReference>
<accession>A0A553BFD6</accession>
<dbReference type="PANTHER" id="PTHR43140">
    <property type="entry name" value="TYPE-1 RESTRICTION ENZYME ECOKI SPECIFICITY PROTEIN"/>
    <property type="match status" value="1"/>
</dbReference>
<feature type="domain" description="Type I restriction modification DNA specificity" evidence="4">
    <location>
        <begin position="8"/>
        <end position="176"/>
    </location>
</feature>
<dbReference type="InterPro" id="IPR000055">
    <property type="entry name" value="Restrct_endonuc_typeI_TRD"/>
</dbReference>
<gene>
    <name evidence="6" type="ORF">FNW11_13750</name>
    <name evidence="5" type="ORF">FNW12_14090</name>
</gene>
<name>A0A553BFD6_9FLAO</name>
<evidence type="ECO:0000256" key="3">
    <source>
        <dbReference type="ARBA" id="ARBA00023125"/>
    </source>
</evidence>
<dbReference type="SUPFAM" id="SSF116734">
    <property type="entry name" value="DNA methylase specificity domain"/>
    <property type="match status" value="2"/>
</dbReference>
<protein>
    <recommendedName>
        <fullName evidence="4">Type I restriction modification DNA specificity domain-containing protein</fullName>
    </recommendedName>
</protein>
<evidence type="ECO:0000256" key="1">
    <source>
        <dbReference type="ARBA" id="ARBA00010923"/>
    </source>
</evidence>
<dbReference type="CDD" id="cd17293">
    <property type="entry name" value="RMtype1_S_Ppo21ORF8840P_TRD1-CR1_like"/>
    <property type="match status" value="1"/>
</dbReference>
<dbReference type="AlphaFoldDB" id="A0A553BFD6"/>
<evidence type="ECO:0000259" key="4">
    <source>
        <dbReference type="Pfam" id="PF01420"/>
    </source>
</evidence>
<dbReference type="RefSeq" id="WP_143388398.1">
    <property type="nucleotide sequence ID" value="NZ_VJZL01000029.1"/>
</dbReference>
<dbReference type="InterPro" id="IPR044946">
    <property type="entry name" value="Restrct_endonuc_typeI_TRD_sf"/>
</dbReference>
<keyword evidence="7" id="KW-1185">Reference proteome</keyword>
<dbReference type="GO" id="GO:0009307">
    <property type="term" value="P:DNA restriction-modification system"/>
    <property type="evidence" value="ECO:0007669"/>
    <property type="project" value="UniProtKB-KW"/>
</dbReference>
<reference evidence="7 8" key="1">
    <citation type="submission" date="2019-07" db="EMBL/GenBank/DDBJ databases">
        <title>Novel species of Flavobacterium.</title>
        <authorList>
            <person name="Liu Q."/>
            <person name="Xin Y.-H."/>
        </authorList>
    </citation>
    <scope>NUCLEOTIDE SEQUENCE [LARGE SCALE GENOMIC DNA]</scope>
    <source>
        <strain evidence="5 7">GSP39</strain>
        <strain evidence="6 8">GSR22</strain>
    </source>
</reference>
<sequence length="409" mass="46397">MTQKNKLPKDWKWVKLKEVCEVITGTTPPKSDMTNYGKDIPFFKPPHLWDGLIGETEEMLSSKGATKARIVPRNTVLVTCIGNLGRTGFVMKEAAFNQQINAILENEKIDGKYIFYQAQSPTFRNQLGKLATGTTVSIVNKGNFETISIPLAPPNIQQAIVSKIEELFSELDKGIEDLKTAQLQLKTYRQSVLKYAFEGKLTNKKVKEGELPKGWKWTNVKNITTLLGDGLHGTPKYDPDGDYYFINGNNLTDGKIEIKENTKKVSKIEFEKYKKQLNDKTIFVSINGSLGYTAFYNNEPVILGKSACYFNVKEDIDKHYIRYIFTSQRFTNYSIKVATGSTIKNVSLKSMREFEIPLPSIEEQHRIVQEIESRLSVADKMEESISQSLFQAEALRQSILKKAFEGKLV</sequence>
<dbReference type="EMBL" id="VJZL01000029">
    <property type="protein sequence ID" value="TRX06969.1"/>
    <property type="molecule type" value="Genomic_DNA"/>
</dbReference>
<keyword evidence="2" id="KW-0680">Restriction system</keyword>
<proteinExistence type="inferred from homology"/>
<dbReference type="InterPro" id="IPR051212">
    <property type="entry name" value="Type-I_RE_S_subunit"/>
</dbReference>
<dbReference type="Proteomes" id="UP000318669">
    <property type="component" value="Unassembled WGS sequence"/>
</dbReference>
<evidence type="ECO:0000256" key="2">
    <source>
        <dbReference type="ARBA" id="ARBA00022747"/>
    </source>
</evidence>
<evidence type="ECO:0000313" key="7">
    <source>
        <dbReference type="Proteomes" id="UP000318528"/>
    </source>
</evidence>
<dbReference type="PANTHER" id="PTHR43140:SF1">
    <property type="entry name" value="TYPE I RESTRICTION ENZYME ECOKI SPECIFICITY SUBUNIT"/>
    <property type="match status" value="1"/>
</dbReference>
<organism evidence="6 8">
    <name type="scientific">Flavobacterium gawalongense</name>
    <dbReference type="NCBI Taxonomy" id="2594432"/>
    <lineage>
        <taxon>Bacteria</taxon>
        <taxon>Pseudomonadati</taxon>
        <taxon>Bacteroidota</taxon>
        <taxon>Flavobacteriia</taxon>
        <taxon>Flavobacteriales</taxon>
        <taxon>Flavobacteriaceae</taxon>
        <taxon>Flavobacterium</taxon>
    </lineage>
</organism>
<comment type="caution">
    <text evidence="6">The sequence shown here is derived from an EMBL/GenBank/DDBJ whole genome shotgun (WGS) entry which is preliminary data.</text>
</comment>
<evidence type="ECO:0000313" key="6">
    <source>
        <dbReference type="EMBL" id="TRX06969.1"/>
    </source>
</evidence>
<feature type="domain" description="Type I restriction modification DNA specificity" evidence="4">
    <location>
        <begin position="234"/>
        <end position="372"/>
    </location>
</feature>
<dbReference type="Proteomes" id="UP000318528">
    <property type="component" value="Unassembled WGS sequence"/>
</dbReference>
<dbReference type="Gene3D" id="3.90.220.20">
    <property type="entry name" value="DNA methylase specificity domains"/>
    <property type="match status" value="2"/>
</dbReference>
<comment type="similarity">
    <text evidence="1">Belongs to the type-I restriction system S methylase family.</text>
</comment>
<evidence type="ECO:0000313" key="8">
    <source>
        <dbReference type="Proteomes" id="UP000318669"/>
    </source>
</evidence>
<dbReference type="EMBL" id="VJZN01000028">
    <property type="protein sequence ID" value="TRX04311.1"/>
    <property type="molecule type" value="Genomic_DNA"/>
</dbReference>
<keyword evidence="3" id="KW-0238">DNA-binding</keyword>
<dbReference type="GO" id="GO:0003677">
    <property type="term" value="F:DNA binding"/>
    <property type="evidence" value="ECO:0007669"/>
    <property type="project" value="UniProtKB-KW"/>
</dbReference>
<evidence type="ECO:0000313" key="5">
    <source>
        <dbReference type="EMBL" id="TRX04311.1"/>
    </source>
</evidence>